<feature type="compositionally biased region" description="Polar residues" evidence="2">
    <location>
        <begin position="1"/>
        <end position="18"/>
    </location>
</feature>
<organism evidence="5 6">
    <name type="scientific">Laccaria amethystina LaAM-08-1</name>
    <dbReference type="NCBI Taxonomy" id="1095629"/>
    <lineage>
        <taxon>Eukaryota</taxon>
        <taxon>Fungi</taxon>
        <taxon>Dikarya</taxon>
        <taxon>Basidiomycota</taxon>
        <taxon>Agaricomycotina</taxon>
        <taxon>Agaricomycetes</taxon>
        <taxon>Agaricomycetidae</taxon>
        <taxon>Agaricales</taxon>
        <taxon>Agaricineae</taxon>
        <taxon>Hydnangiaceae</taxon>
        <taxon>Laccaria</taxon>
    </lineage>
</organism>
<evidence type="ECO:0000313" key="5">
    <source>
        <dbReference type="EMBL" id="KIJ98950.1"/>
    </source>
</evidence>
<feature type="region of interest" description="Disordered" evidence="2">
    <location>
        <begin position="70"/>
        <end position="106"/>
    </location>
</feature>
<name>A0A0C9X1H8_9AGAR</name>
<keyword evidence="3" id="KW-0472">Membrane</keyword>
<dbReference type="Gene3D" id="2.60.120.200">
    <property type="match status" value="1"/>
</dbReference>
<dbReference type="InterPro" id="IPR000757">
    <property type="entry name" value="Beta-glucanase-like"/>
</dbReference>
<feature type="region of interest" description="Disordered" evidence="2">
    <location>
        <begin position="1"/>
        <end position="36"/>
    </location>
</feature>
<feature type="domain" description="GH16" evidence="4">
    <location>
        <begin position="170"/>
        <end position="492"/>
    </location>
</feature>
<dbReference type="GO" id="GO:0004553">
    <property type="term" value="F:hydrolase activity, hydrolyzing O-glycosyl compounds"/>
    <property type="evidence" value="ECO:0007669"/>
    <property type="project" value="InterPro"/>
</dbReference>
<evidence type="ECO:0000256" key="2">
    <source>
        <dbReference type="SAM" id="MobiDB-lite"/>
    </source>
</evidence>
<dbReference type="InterPro" id="IPR050546">
    <property type="entry name" value="Glycosyl_Hydrlase_16"/>
</dbReference>
<feature type="transmembrane region" description="Helical" evidence="3">
    <location>
        <begin position="121"/>
        <end position="150"/>
    </location>
</feature>
<dbReference type="HOGENOM" id="CLU_019533_1_0_1"/>
<evidence type="ECO:0000256" key="1">
    <source>
        <dbReference type="ARBA" id="ARBA00006865"/>
    </source>
</evidence>
<dbReference type="SUPFAM" id="SSF49899">
    <property type="entry name" value="Concanavalin A-like lectins/glucanases"/>
    <property type="match status" value="1"/>
</dbReference>
<dbReference type="Pfam" id="PF00722">
    <property type="entry name" value="Glyco_hydro_16"/>
    <property type="match status" value="1"/>
</dbReference>
<dbReference type="STRING" id="1095629.A0A0C9X1H8"/>
<keyword evidence="6" id="KW-1185">Reference proteome</keyword>
<proteinExistence type="inferred from homology"/>
<dbReference type="GO" id="GO:0005975">
    <property type="term" value="P:carbohydrate metabolic process"/>
    <property type="evidence" value="ECO:0007669"/>
    <property type="project" value="InterPro"/>
</dbReference>
<dbReference type="PANTHER" id="PTHR10963">
    <property type="entry name" value="GLYCOSYL HYDROLASE-RELATED"/>
    <property type="match status" value="1"/>
</dbReference>
<dbReference type="Proteomes" id="UP000054477">
    <property type="component" value="Unassembled WGS sequence"/>
</dbReference>
<dbReference type="AlphaFoldDB" id="A0A0C9X1H8"/>
<evidence type="ECO:0000313" key="6">
    <source>
        <dbReference type="Proteomes" id="UP000054477"/>
    </source>
</evidence>
<reference evidence="6" key="2">
    <citation type="submission" date="2015-01" db="EMBL/GenBank/DDBJ databases">
        <title>Evolutionary Origins and Diversification of the Mycorrhizal Mutualists.</title>
        <authorList>
            <consortium name="DOE Joint Genome Institute"/>
            <consortium name="Mycorrhizal Genomics Consortium"/>
            <person name="Kohler A."/>
            <person name="Kuo A."/>
            <person name="Nagy L.G."/>
            <person name="Floudas D."/>
            <person name="Copeland A."/>
            <person name="Barry K.W."/>
            <person name="Cichocki N."/>
            <person name="Veneault-Fourrey C."/>
            <person name="LaButti K."/>
            <person name="Lindquist E.A."/>
            <person name="Lipzen A."/>
            <person name="Lundell T."/>
            <person name="Morin E."/>
            <person name="Murat C."/>
            <person name="Riley R."/>
            <person name="Ohm R."/>
            <person name="Sun H."/>
            <person name="Tunlid A."/>
            <person name="Henrissat B."/>
            <person name="Grigoriev I.V."/>
            <person name="Hibbett D.S."/>
            <person name="Martin F."/>
        </authorList>
    </citation>
    <scope>NUCLEOTIDE SEQUENCE [LARGE SCALE GENOMIC DNA]</scope>
    <source>
        <strain evidence="6">LaAM-08-1</strain>
    </source>
</reference>
<evidence type="ECO:0000256" key="3">
    <source>
        <dbReference type="SAM" id="Phobius"/>
    </source>
</evidence>
<keyword evidence="3" id="KW-0812">Transmembrane</keyword>
<accession>A0A0C9X1H8</accession>
<evidence type="ECO:0000259" key="4">
    <source>
        <dbReference type="PROSITE" id="PS51762"/>
    </source>
</evidence>
<protein>
    <submittedName>
        <fullName evidence="5">Glycoside hydrolase family 16 protein</fullName>
    </submittedName>
</protein>
<comment type="similarity">
    <text evidence="1">Belongs to the glycosyl hydrolase 16 family.</text>
</comment>
<reference evidence="5 6" key="1">
    <citation type="submission" date="2014-04" db="EMBL/GenBank/DDBJ databases">
        <authorList>
            <consortium name="DOE Joint Genome Institute"/>
            <person name="Kuo A."/>
            <person name="Kohler A."/>
            <person name="Nagy L.G."/>
            <person name="Floudas D."/>
            <person name="Copeland A."/>
            <person name="Barry K.W."/>
            <person name="Cichocki N."/>
            <person name="Veneault-Fourrey C."/>
            <person name="LaButti K."/>
            <person name="Lindquist E.A."/>
            <person name="Lipzen A."/>
            <person name="Lundell T."/>
            <person name="Morin E."/>
            <person name="Murat C."/>
            <person name="Sun H."/>
            <person name="Tunlid A."/>
            <person name="Henrissat B."/>
            <person name="Grigoriev I.V."/>
            <person name="Hibbett D.S."/>
            <person name="Martin F."/>
            <person name="Nordberg H.P."/>
            <person name="Cantor M.N."/>
            <person name="Hua S.X."/>
        </authorList>
    </citation>
    <scope>NUCLEOTIDE SEQUENCE [LARGE SCALE GENOMIC DNA]</scope>
    <source>
        <strain evidence="5 6">LaAM-08-1</strain>
    </source>
</reference>
<dbReference type="EMBL" id="KN838657">
    <property type="protein sequence ID" value="KIJ98950.1"/>
    <property type="molecule type" value="Genomic_DNA"/>
</dbReference>
<gene>
    <name evidence="5" type="ORF">K443DRAFT_103096</name>
</gene>
<dbReference type="InterPro" id="IPR013320">
    <property type="entry name" value="ConA-like_dom_sf"/>
</dbReference>
<dbReference type="PANTHER" id="PTHR10963:SF55">
    <property type="entry name" value="GLYCOSIDE HYDROLASE FAMILY 16 PROTEIN"/>
    <property type="match status" value="1"/>
</dbReference>
<sequence length="492" mass="54080">MGVNATLSHSPSTNSFYKNSPAGKITDSPGIGGPLPRISSTHSFRAPFLSPASRPASSLWSPPTYTTQFTPSQNFDPSSPALPLEASKSKPPLPSTRLHTPLQKSEKPWLAKREPRACTSYFITLLFIVIGIGAAGYICFVGVTSVHLLFPSQLCIVLDEQFTSGSLDSSSWSQDVSLGGFGNGEFEMMTDSSDNLYFNNNQLYIYPTLTTDTVSNVLDGGNYTLDGCTDQGNNSACSAASNAQLGKVINPVMSARINTQGKVNITYGKVEFRAKLPRGDWLWPAVWMLPETNAYGGWPLSGEIDILEARGNGPAYPAQGTNFVRSTLNYGPLPTVFNRIFGWYSVKRTSFDKGFHTYAMEWDEKFMRFYTDSRIHTMLDLQTTGRKGGFWERAGFPETAQNGSAKIIVNNPYAGQGKSAPFDQAFYLIINLSAGGTSGWFPDNLGGKPWIDASLTAMRDFALAQDTWSATWPNNPDDRAFRIDYVKMWQKC</sequence>
<keyword evidence="5" id="KW-0378">Hydrolase</keyword>
<keyword evidence="3" id="KW-1133">Transmembrane helix</keyword>
<dbReference type="OrthoDB" id="4781at2759"/>
<dbReference type="PROSITE" id="PS51762">
    <property type="entry name" value="GH16_2"/>
    <property type="match status" value="1"/>
</dbReference>